<sequence>MVSPSPPPPAPPTAGQTQVPLWSRATGTSVRDTDPDVELCIRVAGRPAPQGSKNPLPNGRMKESSAWLRPWRDAVGWAAWERLRELGHTPATWVPLTGALVLEATFSLQRPARPKAARPIVPPDLSKLLRATEDALTDARVWKDDALVVTAIVHKAYACEGRSPVIADTLDLPGAVIRIRRVDRQALLPPTPAQLPGPGAGQRPGEALPNHARAGHAPTREGPRMTGAPSHAPPTRPAPQPGAQPQHQQLDPLDRTTARS</sequence>
<feature type="compositionally biased region" description="Pro residues" evidence="1">
    <location>
        <begin position="1"/>
        <end position="12"/>
    </location>
</feature>
<feature type="compositionally biased region" description="Pro residues" evidence="1">
    <location>
        <begin position="231"/>
        <end position="242"/>
    </location>
</feature>
<name>A0ABV5LWW0_9ACTN</name>
<dbReference type="RefSeq" id="WP_380136763.1">
    <property type="nucleotide sequence ID" value="NZ_JBHLUI010000008.1"/>
</dbReference>
<dbReference type="InterPro" id="IPR036614">
    <property type="entry name" value="RusA-like_sf"/>
</dbReference>
<dbReference type="Gene3D" id="3.30.1330.70">
    <property type="entry name" value="Holliday junction resolvase RusA"/>
    <property type="match status" value="1"/>
</dbReference>
<reference evidence="2 3" key="1">
    <citation type="submission" date="2024-09" db="EMBL/GenBank/DDBJ databases">
        <authorList>
            <person name="Sun Q."/>
            <person name="Mori K."/>
        </authorList>
    </citation>
    <scope>NUCLEOTIDE SEQUENCE [LARGE SCALE GENOMIC DNA]</scope>
    <source>
        <strain evidence="2 3">TISTR 1856</strain>
    </source>
</reference>
<accession>A0ABV5LWW0</accession>
<dbReference type="EMBL" id="JBHMDM010000007">
    <property type="protein sequence ID" value="MFB9378574.1"/>
    <property type="molecule type" value="Genomic_DNA"/>
</dbReference>
<feature type="region of interest" description="Disordered" evidence="1">
    <location>
        <begin position="1"/>
        <end position="35"/>
    </location>
</feature>
<organism evidence="2 3">
    <name type="scientific">Kineococcus gynurae</name>
    <dbReference type="NCBI Taxonomy" id="452979"/>
    <lineage>
        <taxon>Bacteria</taxon>
        <taxon>Bacillati</taxon>
        <taxon>Actinomycetota</taxon>
        <taxon>Actinomycetes</taxon>
        <taxon>Kineosporiales</taxon>
        <taxon>Kineosporiaceae</taxon>
        <taxon>Kineococcus</taxon>
    </lineage>
</organism>
<evidence type="ECO:0000313" key="2">
    <source>
        <dbReference type="EMBL" id="MFB9378574.1"/>
    </source>
</evidence>
<gene>
    <name evidence="2" type="ORF">ACFFVI_16550</name>
</gene>
<dbReference type="SUPFAM" id="SSF103084">
    <property type="entry name" value="Holliday junction resolvase RusA"/>
    <property type="match status" value="1"/>
</dbReference>
<proteinExistence type="predicted"/>
<dbReference type="Proteomes" id="UP001589748">
    <property type="component" value="Unassembled WGS sequence"/>
</dbReference>
<protein>
    <submittedName>
        <fullName evidence="2">RusA family crossover junction endodeoxyribonuclease</fullName>
    </submittedName>
</protein>
<feature type="region of interest" description="Disordered" evidence="1">
    <location>
        <begin position="187"/>
        <end position="260"/>
    </location>
</feature>
<keyword evidence="3" id="KW-1185">Reference proteome</keyword>
<dbReference type="InterPro" id="IPR008822">
    <property type="entry name" value="Endonuclease_RusA-like"/>
</dbReference>
<evidence type="ECO:0000256" key="1">
    <source>
        <dbReference type="SAM" id="MobiDB-lite"/>
    </source>
</evidence>
<evidence type="ECO:0000313" key="3">
    <source>
        <dbReference type="Proteomes" id="UP001589748"/>
    </source>
</evidence>
<comment type="caution">
    <text evidence="2">The sequence shown here is derived from an EMBL/GenBank/DDBJ whole genome shotgun (WGS) entry which is preliminary data.</text>
</comment>
<dbReference type="Pfam" id="PF05866">
    <property type="entry name" value="RusA"/>
    <property type="match status" value="1"/>
</dbReference>